<organism evidence="2 3">
    <name type="scientific">Patagioenas fasciata monilis</name>
    <dbReference type="NCBI Taxonomy" id="372326"/>
    <lineage>
        <taxon>Eukaryota</taxon>
        <taxon>Metazoa</taxon>
        <taxon>Chordata</taxon>
        <taxon>Craniata</taxon>
        <taxon>Vertebrata</taxon>
        <taxon>Euteleostomi</taxon>
        <taxon>Archelosauria</taxon>
        <taxon>Archosauria</taxon>
        <taxon>Dinosauria</taxon>
        <taxon>Saurischia</taxon>
        <taxon>Theropoda</taxon>
        <taxon>Coelurosauria</taxon>
        <taxon>Aves</taxon>
        <taxon>Neognathae</taxon>
        <taxon>Neoaves</taxon>
        <taxon>Columbimorphae</taxon>
        <taxon>Columbiformes</taxon>
        <taxon>Columbidae</taxon>
        <taxon>Patagioenas</taxon>
    </lineage>
</organism>
<name>A0A1V4JE06_PATFA</name>
<comment type="caution">
    <text evidence="2">The sequence shown here is derived from an EMBL/GenBank/DDBJ whole genome shotgun (WGS) entry which is preliminary data.</text>
</comment>
<protein>
    <submittedName>
        <fullName evidence="2">Uncharacterized protein</fullName>
    </submittedName>
</protein>
<evidence type="ECO:0000313" key="2">
    <source>
        <dbReference type="EMBL" id="OPJ70493.1"/>
    </source>
</evidence>
<dbReference type="Proteomes" id="UP000190648">
    <property type="component" value="Unassembled WGS sequence"/>
</dbReference>
<dbReference type="AlphaFoldDB" id="A0A1V4JE06"/>
<feature type="region of interest" description="Disordered" evidence="1">
    <location>
        <begin position="1"/>
        <end position="27"/>
    </location>
</feature>
<dbReference type="EMBL" id="LSYS01007908">
    <property type="protein sequence ID" value="OPJ70493.1"/>
    <property type="molecule type" value="Genomic_DNA"/>
</dbReference>
<proteinExistence type="predicted"/>
<sequence>MRILEESRVKSIKTGRKVGSDSIESTKSNRNMKLRKIEYYFIFVITDHLEECSFKATAFEQALGCTNHTIPYPTEASRGNLLAYENQREG</sequence>
<reference evidence="2 3" key="1">
    <citation type="submission" date="2016-02" db="EMBL/GenBank/DDBJ databases">
        <title>Band-tailed pigeon sequencing and assembly.</title>
        <authorList>
            <person name="Soares A.E."/>
            <person name="Novak B.J."/>
            <person name="Rice E.S."/>
            <person name="O'Connell B."/>
            <person name="Chang D."/>
            <person name="Weber S."/>
            <person name="Shapiro B."/>
        </authorList>
    </citation>
    <scope>NUCLEOTIDE SEQUENCE [LARGE SCALE GENOMIC DNA]</scope>
    <source>
        <strain evidence="2">BTP2013</strain>
        <tissue evidence="2">Blood</tissue>
    </source>
</reference>
<gene>
    <name evidence="2" type="ORF">AV530_019622</name>
</gene>
<evidence type="ECO:0000256" key="1">
    <source>
        <dbReference type="SAM" id="MobiDB-lite"/>
    </source>
</evidence>
<keyword evidence="3" id="KW-1185">Reference proteome</keyword>
<evidence type="ECO:0000313" key="3">
    <source>
        <dbReference type="Proteomes" id="UP000190648"/>
    </source>
</evidence>
<accession>A0A1V4JE06</accession>